<sequence length="51" mass="5400">MTMETSSSIRTPSPPEACSSRTASQAYRLVAMARTADQLTAAAEGLREPPC</sequence>
<evidence type="ECO:0000313" key="3">
    <source>
        <dbReference type="Proteomes" id="UP001596074"/>
    </source>
</evidence>
<reference evidence="3" key="1">
    <citation type="journal article" date="2019" name="Int. J. Syst. Evol. Microbiol.">
        <title>The Global Catalogue of Microorganisms (GCM) 10K type strain sequencing project: providing services to taxonomists for standard genome sequencing and annotation.</title>
        <authorList>
            <consortium name="The Broad Institute Genomics Platform"/>
            <consortium name="The Broad Institute Genome Sequencing Center for Infectious Disease"/>
            <person name="Wu L."/>
            <person name="Ma J."/>
        </authorList>
    </citation>
    <scope>NUCLEOTIDE SEQUENCE [LARGE SCALE GENOMIC DNA]</scope>
    <source>
        <strain evidence="3">KCTC 42087</strain>
    </source>
</reference>
<accession>A0ABW1A004</accession>
<evidence type="ECO:0000256" key="1">
    <source>
        <dbReference type="SAM" id="MobiDB-lite"/>
    </source>
</evidence>
<feature type="compositionally biased region" description="Polar residues" evidence="1">
    <location>
        <begin position="1"/>
        <end position="11"/>
    </location>
</feature>
<proteinExistence type="predicted"/>
<feature type="region of interest" description="Disordered" evidence="1">
    <location>
        <begin position="1"/>
        <end position="22"/>
    </location>
</feature>
<protein>
    <submittedName>
        <fullName evidence="2">Uncharacterized protein</fullName>
    </submittedName>
</protein>
<comment type="caution">
    <text evidence="2">The sequence shown here is derived from an EMBL/GenBank/DDBJ whole genome shotgun (WGS) entry which is preliminary data.</text>
</comment>
<name>A0ABW1A004_9ACTN</name>
<evidence type="ECO:0000313" key="2">
    <source>
        <dbReference type="EMBL" id="MFC5748002.1"/>
    </source>
</evidence>
<keyword evidence="3" id="KW-1185">Reference proteome</keyword>
<organism evidence="2 3">
    <name type="scientific">Actinomadura rugatobispora</name>
    <dbReference type="NCBI Taxonomy" id="1994"/>
    <lineage>
        <taxon>Bacteria</taxon>
        <taxon>Bacillati</taxon>
        <taxon>Actinomycetota</taxon>
        <taxon>Actinomycetes</taxon>
        <taxon>Streptosporangiales</taxon>
        <taxon>Thermomonosporaceae</taxon>
        <taxon>Actinomadura</taxon>
    </lineage>
</organism>
<dbReference type="Proteomes" id="UP001596074">
    <property type="component" value="Unassembled WGS sequence"/>
</dbReference>
<dbReference type="RefSeq" id="WP_378283635.1">
    <property type="nucleotide sequence ID" value="NZ_JBHSON010000027.1"/>
</dbReference>
<gene>
    <name evidence="2" type="ORF">ACFPZN_20420</name>
</gene>
<dbReference type="EMBL" id="JBHSON010000027">
    <property type="protein sequence ID" value="MFC5748002.1"/>
    <property type="molecule type" value="Genomic_DNA"/>
</dbReference>